<gene>
    <name evidence="2" type="ORF">CGZ94_12100</name>
</gene>
<accession>A0A255GAQ1</accession>
<dbReference type="SUPFAM" id="SSF51569">
    <property type="entry name" value="Aldolase"/>
    <property type="match status" value="1"/>
</dbReference>
<dbReference type="AlphaFoldDB" id="A0A255GAQ1"/>
<dbReference type="Gene3D" id="3.20.20.70">
    <property type="entry name" value="Aldolase class I"/>
    <property type="match status" value="1"/>
</dbReference>
<feature type="domain" description="DUF2090" evidence="1">
    <location>
        <begin position="73"/>
        <end position="293"/>
    </location>
</feature>
<proteinExistence type="predicted"/>
<dbReference type="Proteomes" id="UP000215896">
    <property type="component" value="Unassembled WGS sequence"/>
</dbReference>
<reference evidence="2 3" key="1">
    <citation type="submission" date="2017-07" db="EMBL/GenBank/DDBJ databases">
        <title>Draft whole genome sequences of clinical Proprionibacteriaceae strains.</title>
        <authorList>
            <person name="Bernier A.-M."/>
            <person name="Bernard K."/>
            <person name="Domingo M.-C."/>
        </authorList>
    </citation>
    <scope>NUCLEOTIDE SEQUENCE [LARGE SCALE GENOMIC DNA]</scope>
    <source>
        <strain evidence="2 3">NML 030167</strain>
    </source>
</reference>
<evidence type="ECO:0000313" key="2">
    <source>
        <dbReference type="EMBL" id="OYO12651.1"/>
    </source>
</evidence>
<organism evidence="2 3">
    <name type="scientific">Enemella evansiae</name>
    <dbReference type="NCBI Taxonomy" id="2016499"/>
    <lineage>
        <taxon>Bacteria</taxon>
        <taxon>Bacillati</taxon>
        <taxon>Actinomycetota</taxon>
        <taxon>Actinomycetes</taxon>
        <taxon>Propionibacteriales</taxon>
        <taxon>Propionibacteriaceae</taxon>
        <taxon>Enemella</taxon>
    </lineage>
</organism>
<comment type="caution">
    <text evidence="2">The sequence shown here is derived from an EMBL/GenBank/DDBJ whole genome shotgun (WGS) entry which is preliminary data.</text>
</comment>
<dbReference type="InterPro" id="IPR013785">
    <property type="entry name" value="Aldolase_TIM"/>
</dbReference>
<name>A0A255GAQ1_9ACTN</name>
<keyword evidence="3" id="KW-1185">Reference proteome</keyword>
<sequence>MRSWPSCPAPAPPTSSESAVADLLLLAVDDRRWLIRQLFGHDGPPQAGEQPFVTEAIRLVLDGLVPAAGGRRGTGLVIDHRLEPGIGERARAHRFQLALPIALDAAGDDDPGPEELPDLLRRYRPNHVKVLLRHDSGDRAAPETMRRRLAETCRAAHAADANVLVELRVAGADTDDPELAESTAAAMRALGGAVEVDFWAVPPQAGAAAYRMLRETADEQGAECLLVTGTGRGIAVLEERIAQAAGEGFSGFAVGQAVWWHALQELHRDATTRSTGLAEITERFAACVRSYRSAGR</sequence>
<dbReference type="EMBL" id="NMVO01000014">
    <property type="protein sequence ID" value="OYO12651.1"/>
    <property type="molecule type" value="Genomic_DNA"/>
</dbReference>
<dbReference type="InterPro" id="IPR018659">
    <property type="entry name" value="DUF2090"/>
</dbReference>
<evidence type="ECO:0000259" key="1">
    <source>
        <dbReference type="Pfam" id="PF09863"/>
    </source>
</evidence>
<evidence type="ECO:0000313" key="3">
    <source>
        <dbReference type="Proteomes" id="UP000215896"/>
    </source>
</evidence>
<dbReference type="OrthoDB" id="111160at2"/>
<protein>
    <recommendedName>
        <fullName evidence="1">DUF2090 domain-containing protein</fullName>
    </recommendedName>
</protein>
<dbReference type="Pfam" id="PF09863">
    <property type="entry name" value="DUF2090"/>
    <property type="match status" value="1"/>
</dbReference>